<dbReference type="PANTHER" id="PTHR43877">
    <property type="entry name" value="AMINOALKYLPHOSPHONATE N-ACETYLTRANSFERASE-RELATED-RELATED"/>
    <property type="match status" value="1"/>
</dbReference>
<dbReference type="InterPro" id="IPR016181">
    <property type="entry name" value="Acyl_CoA_acyltransferase"/>
</dbReference>
<gene>
    <name evidence="4" type="ORF">SAMN04488509_102572</name>
</gene>
<accession>A0A1G6UZW2</accession>
<name>A0A1G6UZW2_9GAMM</name>
<keyword evidence="2" id="KW-0012">Acyltransferase</keyword>
<dbReference type="Gene3D" id="3.40.630.30">
    <property type="match status" value="1"/>
</dbReference>
<organism evidence="4 5">
    <name type="scientific">Aquimonas voraii</name>
    <dbReference type="NCBI Taxonomy" id="265719"/>
    <lineage>
        <taxon>Bacteria</taxon>
        <taxon>Pseudomonadati</taxon>
        <taxon>Pseudomonadota</taxon>
        <taxon>Gammaproteobacteria</taxon>
        <taxon>Lysobacterales</taxon>
        <taxon>Lysobacteraceae</taxon>
        <taxon>Aquimonas</taxon>
    </lineage>
</organism>
<dbReference type="OrthoDB" id="6456007at2"/>
<dbReference type="PROSITE" id="PS51186">
    <property type="entry name" value="GNAT"/>
    <property type="match status" value="1"/>
</dbReference>
<evidence type="ECO:0000313" key="4">
    <source>
        <dbReference type="EMBL" id="SDD46781.1"/>
    </source>
</evidence>
<evidence type="ECO:0000256" key="2">
    <source>
        <dbReference type="ARBA" id="ARBA00023315"/>
    </source>
</evidence>
<dbReference type="RefSeq" id="WP_091240729.1">
    <property type="nucleotide sequence ID" value="NZ_FNAG01000002.1"/>
</dbReference>
<feature type="domain" description="N-acetyltransferase" evidence="3">
    <location>
        <begin position="1"/>
        <end position="157"/>
    </location>
</feature>
<dbReference type="InterPro" id="IPR000182">
    <property type="entry name" value="GNAT_dom"/>
</dbReference>
<dbReference type="AlphaFoldDB" id="A0A1G6UZW2"/>
<evidence type="ECO:0000313" key="5">
    <source>
        <dbReference type="Proteomes" id="UP000199603"/>
    </source>
</evidence>
<dbReference type="Proteomes" id="UP000199603">
    <property type="component" value="Unassembled WGS sequence"/>
</dbReference>
<sequence length="166" mass="18380">MNIRHSETRDIEAIRALYAQPSVYANTLQLPFPSAELWQQRLGRLHTQFHSLVAEADGRLLGQIGIERFENPRRAHVANIGLGVDEGARGRGVGHALMGSAIELCFGWLGVRRIELEVYTDNVAAQTLFARHGFVREGTSRAYALRGGRYVDVHLMALQAPGFAST</sequence>
<dbReference type="STRING" id="265719.SAMN04488509_102572"/>
<dbReference type="EMBL" id="FNAG01000002">
    <property type="protein sequence ID" value="SDD46781.1"/>
    <property type="molecule type" value="Genomic_DNA"/>
</dbReference>
<keyword evidence="1 4" id="KW-0808">Transferase</keyword>
<dbReference type="GO" id="GO:0016747">
    <property type="term" value="F:acyltransferase activity, transferring groups other than amino-acyl groups"/>
    <property type="evidence" value="ECO:0007669"/>
    <property type="project" value="InterPro"/>
</dbReference>
<dbReference type="InterPro" id="IPR050832">
    <property type="entry name" value="Bact_Acetyltransf"/>
</dbReference>
<evidence type="ECO:0000259" key="3">
    <source>
        <dbReference type="PROSITE" id="PS51186"/>
    </source>
</evidence>
<protein>
    <submittedName>
        <fullName evidence="4">Putative acetyltransferase</fullName>
    </submittedName>
</protein>
<keyword evidence="5" id="KW-1185">Reference proteome</keyword>
<reference evidence="4 5" key="1">
    <citation type="submission" date="2016-10" db="EMBL/GenBank/DDBJ databases">
        <authorList>
            <person name="de Groot N.N."/>
        </authorList>
    </citation>
    <scope>NUCLEOTIDE SEQUENCE [LARGE SCALE GENOMIC DNA]</scope>
    <source>
        <strain evidence="4 5">DSM 16957</strain>
    </source>
</reference>
<evidence type="ECO:0000256" key="1">
    <source>
        <dbReference type="ARBA" id="ARBA00022679"/>
    </source>
</evidence>
<dbReference type="SUPFAM" id="SSF55729">
    <property type="entry name" value="Acyl-CoA N-acyltransferases (Nat)"/>
    <property type="match status" value="1"/>
</dbReference>
<dbReference type="CDD" id="cd04301">
    <property type="entry name" value="NAT_SF"/>
    <property type="match status" value="1"/>
</dbReference>
<dbReference type="Pfam" id="PF00583">
    <property type="entry name" value="Acetyltransf_1"/>
    <property type="match status" value="1"/>
</dbReference>
<dbReference type="PANTHER" id="PTHR43877:SF2">
    <property type="entry name" value="AMINOALKYLPHOSPHONATE N-ACETYLTRANSFERASE-RELATED"/>
    <property type="match status" value="1"/>
</dbReference>
<proteinExistence type="predicted"/>